<protein>
    <submittedName>
        <fullName evidence="4">CLUMA_CG014310, isoform A</fullName>
    </submittedName>
</protein>
<sequence length="216" mass="24224">MSDISSDEEGINFRPGEIPNIKPGMFVSGWDDPENDIGIEEDKSPHVSLEREILWAATEDKTEIVESILEKDPSLVHAMDRDGYTPLHKSCYNNNYELAQILLKYKANPDMRTEYQWTALHSACKWNNAKLASLMLQHDADINAKSEGDQTPLHITTSVSACRDTLVALFMNPKLNSNLKNNSDESAFQLAKRSGLTFPLFDMVHPSLSVETGIID</sequence>
<keyword evidence="1" id="KW-0677">Repeat</keyword>
<dbReference type="Gene3D" id="1.25.40.20">
    <property type="entry name" value="Ankyrin repeat-containing domain"/>
    <property type="match status" value="1"/>
</dbReference>
<dbReference type="AlphaFoldDB" id="A0A1J1IQK0"/>
<dbReference type="InterPro" id="IPR002110">
    <property type="entry name" value="Ankyrin_rpt"/>
</dbReference>
<gene>
    <name evidence="4" type="ORF">CLUMA_CG014310</name>
</gene>
<dbReference type="InterPro" id="IPR036770">
    <property type="entry name" value="Ankyrin_rpt-contain_sf"/>
</dbReference>
<evidence type="ECO:0000256" key="1">
    <source>
        <dbReference type="ARBA" id="ARBA00022737"/>
    </source>
</evidence>
<dbReference type="Pfam" id="PF12796">
    <property type="entry name" value="Ank_2"/>
    <property type="match status" value="1"/>
</dbReference>
<dbReference type="STRING" id="568069.A0A1J1IQK0"/>
<name>A0A1J1IQK0_9DIPT</name>
<reference evidence="4 5" key="1">
    <citation type="submission" date="2015-04" db="EMBL/GenBank/DDBJ databases">
        <authorList>
            <person name="Syromyatnikov M.Y."/>
            <person name="Popov V.N."/>
        </authorList>
    </citation>
    <scope>NUCLEOTIDE SEQUENCE [LARGE SCALE GENOMIC DNA]</scope>
</reference>
<dbReference type="SMART" id="SM00248">
    <property type="entry name" value="ANK"/>
    <property type="match status" value="2"/>
</dbReference>
<dbReference type="PROSITE" id="PS50088">
    <property type="entry name" value="ANK_REPEAT"/>
    <property type="match status" value="2"/>
</dbReference>
<evidence type="ECO:0000256" key="2">
    <source>
        <dbReference type="ARBA" id="ARBA00023043"/>
    </source>
</evidence>
<dbReference type="PANTHER" id="PTHR24198:SF165">
    <property type="entry name" value="ANKYRIN REPEAT-CONTAINING PROTEIN-RELATED"/>
    <property type="match status" value="1"/>
</dbReference>
<feature type="repeat" description="ANK" evidence="3">
    <location>
        <begin position="115"/>
        <end position="147"/>
    </location>
</feature>
<dbReference type="OrthoDB" id="19174at2759"/>
<evidence type="ECO:0000256" key="3">
    <source>
        <dbReference type="PROSITE-ProRule" id="PRU00023"/>
    </source>
</evidence>
<proteinExistence type="predicted"/>
<accession>A0A1J1IQK0</accession>
<evidence type="ECO:0000313" key="4">
    <source>
        <dbReference type="EMBL" id="CRL01374.1"/>
    </source>
</evidence>
<dbReference type="EMBL" id="CVRI01000055">
    <property type="protein sequence ID" value="CRL01374.1"/>
    <property type="molecule type" value="Genomic_DNA"/>
</dbReference>
<feature type="repeat" description="ANK" evidence="3">
    <location>
        <begin position="82"/>
        <end position="114"/>
    </location>
</feature>
<dbReference type="PRINTS" id="PR01415">
    <property type="entry name" value="ANKYRIN"/>
</dbReference>
<dbReference type="PANTHER" id="PTHR24198">
    <property type="entry name" value="ANKYRIN REPEAT AND PROTEIN KINASE DOMAIN-CONTAINING PROTEIN"/>
    <property type="match status" value="1"/>
</dbReference>
<dbReference type="PROSITE" id="PS50297">
    <property type="entry name" value="ANK_REP_REGION"/>
    <property type="match status" value="1"/>
</dbReference>
<keyword evidence="2 3" id="KW-0040">ANK repeat</keyword>
<dbReference type="SUPFAM" id="SSF48403">
    <property type="entry name" value="Ankyrin repeat"/>
    <property type="match status" value="1"/>
</dbReference>
<organism evidence="4 5">
    <name type="scientific">Clunio marinus</name>
    <dbReference type="NCBI Taxonomy" id="568069"/>
    <lineage>
        <taxon>Eukaryota</taxon>
        <taxon>Metazoa</taxon>
        <taxon>Ecdysozoa</taxon>
        <taxon>Arthropoda</taxon>
        <taxon>Hexapoda</taxon>
        <taxon>Insecta</taxon>
        <taxon>Pterygota</taxon>
        <taxon>Neoptera</taxon>
        <taxon>Endopterygota</taxon>
        <taxon>Diptera</taxon>
        <taxon>Nematocera</taxon>
        <taxon>Chironomoidea</taxon>
        <taxon>Chironomidae</taxon>
        <taxon>Clunio</taxon>
    </lineage>
</organism>
<keyword evidence="5" id="KW-1185">Reference proteome</keyword>
<evidence type="ECO:0000313" key="5">
    <source>
        <dbReference type="Proteomes" id="UP000183832"/>
    </source>
</evidence>
<dbReference type="Proteomes" id="UP000183832">
    <property type="component" value="Unassembled WGS sequence"/>
</dbReference>